<keyword evidence="1" id="KW-0175">Coiled coil</keyword>
<protein>
    <submittedName>
        <fullName evidence="2">Uncharacterized protein</fullName>
    </submittedName>
</protein>
<sequence length="514" mass="58991">MDTWSNELETRLLEIYERKDVTDIFWGRPIKEHLTESTHWYIYVITRSYTNTEILNDGQIIRYIAEEDGFAKFDDDSSLNLPKIPQDLQDKFDEALDNELGPSFREIHYNLVGMCTGYKRIGGKITSTPAILLYVKQKGILRRGSGGIFPDKICGYPVDIVEACIARSCCGIGQENCQRYQNEITLGSSIGIGINEEEKTLGTLGIVVCEKELPKRVGFVSCEHVLKFNESNNKKRICQPSSEDLLDASTRRLKTYLTEKDEYEHEIENLKREINYIKERDPTLAIYNIGTYEFGMRKNYFSEKHKKLYGIDAAYGVFNSENRSLHSRKFSIFSEYFKKAGLYSNFSLTGIYNHDELKSFDDSNRVVKIGRTTGLTLGKLVPCYTTVAIELKSECIEHAKKIGDKVPYKSDRQEFFISYMKSQLDSNIIDKRKKCFPVIWFDRQLAFVFKSKEFDYGDSGASVLDERGKAFGMLHAKFETNYFSYGIASPYFAILEALNLNIVLSPKSIKPTCN</sequence>
<feature type="coiled-coil region" evidence="1">
    <location>
        <begin position="246"/>
        <end position="280"/>
    </location>
</feature>
<organism evidence="2 3">
    <name type="scientific">Glomus cerebriforme</name>
    <dbReference type="NCBI Taxonomy" id="658196"/>
    <lineage>
        <taxon>Eukaryota</taxon>
        <taxon>Fungi</taxon>
        <taxon>Fungi incertae sedis</taxon>
        <taxon>Mucoromycota</taxon>
        <taxon>Glomeromycotina</taxon>
        <taxon>Glomeromycetes</taxon>
        <taxon>Glomerales</taxon>
        <taxon>Glomeraceae</taxon>
        <taxon>Glomus</taxon>
    </lineage>
</organism>
<evidence type="ECO:0000313" key="3">
    <source>
        <dbReference type="Proteomes" id="UP000265703"/>
    </source>
</evidence>
<proteinExistence type="predicted"/>
<accession>A0A397T1D7</accession>
<dbReference type="EMBL" id="QKYT01000147">
    <property type="protein sequence ID" value="RIA91632.1"/>
    <property type="molecule type" value="Genomic_DNA"/>
</dbReference>
<evidence type="ECO:0000313" key="2">
    <source>
        <dbReference type="EMBL" id="RIA91632.1"/>
    </source>
</evidence>
<dbReference type="AlphaFoldDB" id="A0A397T1D7"/>
<name>A0A397T1D7_9GLOM</name>
<gene>
    <name evidence="2" type="ORF">C1645_736967</name>
</gene>
<dbReference type="Proteomes" id="UP000265703">
    <property type="component" value="Unassembled WGS sequence"/>
</dbReference>
<evidence type="ECO:0000256" key="1">
    <source>
        <dbReference type="SAM" id="Coils"/>
    </source>
</evidence>
<keyword evidence="3" id="KW-1185">Reference proteome</keyword>
<dbReference type="OrthoDB" id="2351813at2759"/>
<comment type="caution">
    <text evidence="2">The sequence shown here is derived from an EMBL/GenBank/DDBJ whole genome shotgun (WGS) entry which is preliminary data.</text>
</comment>
<reference evidence="2 3" key="1">
    <citation type="submission" date="2018-06" db="EMBL/GenBank/DDBJ databases">
        <title>Comparative genomics reveals the genomic features of Rhizophagus irregularis, R. cerebriforme, R. diaphanum and Gigaspora rosea, and their symbiotic lifestyle signature.</title>
        <authorList>
            <person name="Morin E."/>
            <person name="San Clemente H."/>
            <person name="Chen E.C.H."/>
            <person name="De La Providencia I."/>
            <person name="Hainaut M."/>
            <person name="Kuo A."/>
            <person name="Kohler A."/>
            <person name="Murat C."/>
            <person name="Tang N."/>
            <person name="Roy S."/>
            <person name="Loubradou J."/>
            <person name="Henrissat B."/>
            <person name="Grigoriev I.V."/>
            <person name="Corradi N."/>
            <person name="Roux C."/>
            <person name="Martin F.M."/>
        </authorList>
    </citation>
    <scope>NUCLEOTIDE SEQUENCE [LARGE SCALE GENOMIC DNA]</scope>
    <source>
        <strain evidence="2 3">DAOM 227022</strain>
    </source>
</reference>